<evidence type="ECO:0000256" key="2">
    <source>
        <dbReference type="SAM" id="MobiDB-lite"/>
    </source>
</evidence>
<feature type="compositionally biased region" description="Basic and acidic residues" evidence="2">
    <location>
        <begin position="338"/>
        <end position="347"/>
    </location>
</feature>
<gene>
    <name evidence="4" type="ORF">WJX75_005357</name>
</gene>
<feature type="region of interest" description="Disordered" evidence="2">
    <location>
        <begin position="357"/>
        <end position="397"/>
    </location>
</feature>
<feature type="compositionally biased region" description="Acidic residues" evidence="2">
    <location>
        <begin position="576"/>
        <end position="585"/>
    </location>
</feature>
<dbReference type="PANTHER" id="PTHR13237">
    <property type="entry name" value="SOMETHING ABOUT SILENCING PROTEIN 10-RELATED"/>
    <property type="match status" value="1"/>
</dbReference>
<dbReference type="PANTHER" id="PTHR13237:SF9">
    <property type="entry name" value="NEUROGUIDIN"/>
    <property type="match status" value="1"/>
</dbReference>
<evidence type="ECO:0000313" key="5">
    <source>
        <dbReference type="Proteomes" id="UP001491310"/>
    </source>
</evidence>
<feature type="domain" description="Sas10 C-terminal" evidence="3">
    <location>
        <begin position="620"/>
        <end position="692"/>
    </location>
</feature>
<feature type="compositionally biased region" description="Basic and acidic residues" evidence="2">
    <location>
        <begin position="73"/>
        <end position="82"/>
    </location>
</feature>
<keyword evidence="5" id="KW-1185">Reference proteome</keyword>
<feature type="region of interest" description="Disordered" evidence="2">
    <location>
        <begin position="29"/>
        <end position="139"/>
    </location>
</feature>
<dbReference type="Pfam" id="PF09368">
    <property type="entry name" value="Sas10"/>
    <property type="match status" value="1"/>
</dbReference>
<comment type="caution">
    <text evidence="4">The sequence shown here is derived from an EMBL/GenBank/DDBJ whole genome shotgun (WGS) entry which is preliminary data.</text>
</comment>
<reference evidence="4 5" key="1">
    <citation type="journal article" date="2024" name="Nat. Commun.">
        <title>Phylogenomics reveals the evolutionary origins of lichenization in chlorophyte algae.</title>
        <authorList>
            <person name="Puginier C."/>
            <person name="Libourel C."/>
            <person name="Otte J."/>
            <person name="Skaloud P."/>
            <person name="Haon M."/>
            <person name="Grisel S."/>
            <person name="Petersen M."/>
            <person name="Berrin J.G."/>
            <person name="Delaux P.M."/>
            <person name="Dal Grande F."/>
            <person name="Keller J."/>
        </authorList>
    </citation>
    <scope>NUCLEOTIDE SEQUENCE [LARGE SCALE GENOMIC DNA]</scope>
    <source>
        <strain evidence="4 5">SAG 216-7</strain>
    </source>
</reference>
<feature type="region of interest" description="Disordered" evidence="2">
    <location>
        <begin position="547"/>
        <end position="692"/>
    </location>
</feature>
<protein>
    <recommendedName>
        <fullName evidence="3">Sas10 C-terminal domain-containing protein</fullName>
    </recommendedName>
</protein>
<feature type="compositionally biased region" description="Acidic residues" evidence="2">
    <location>
        <begin position="37"/>
        <end position="48"/>
    </location>
</feature>
<feature type="compositionally biased region" description="Low complexity" evidence="2">
    <location>
        <begin position="588"/>
        <end position="597"/>
    </location>
</feature>
<feature type="compositionally biased region" description="Basic and acidic residues" evidence="2">
    <location>
        <begin position="378"/>
        <end position="397"/>
    </location>
</feature>
<sequence length="692" mass="76176">MAQNLSWSHDDASTRPSSTALLAAAVFPRNGDISDTNGDEDDISDEEAVFNLSESGEESEDEDDEDEDDDEDDRGRLAELKKQEKRLRAKLQLQQGEGEDLEDQDEEDDEDGALWGAKKRAYYDADEQTDDEEALKDEGEEALRLQRAAAEALHAEDFEEVSEPETSEDEDEDVGIETLGNMAAAGRGAMQVEEVEKDLGAMTTEQQRAAVMADAPELAALLADLQSSLAEVRSRVGPLLKEVRAGQLATVEGISYLEVKHLLLLHYCIHLVFYFLLKAEGRPVADHPVIGRLVEIRAFLDRARPIDKRLRYQMDKLLAAASAVQSKDEGEDVGAEDDPLRYGPRPEELVPRVGAAGASAGDGVYRPPKLNPAAMQDDPDKNYGRKEQRRTEELSRRAARSEYFQELVQEVEGAPEELRASVLPGEDTAAMKRQRAHLSARAAVEEDMMQRVQLSKEERRRLKGARRSALSGGAMLEDFADDVAGIVEAADGIDPAFQSARVSQKFGADLSAAAGRNVRSGDADLPVKAPLHERRARLDTVRAKQAAARDMDIDEEDVPAELASGGAAKKRRRADEDADEDEDDGFYAQTAAAAQNKKAARKDKYAVAPSFPPLPDEVVEGARPINRSVEKNRGLTPHRRKDIKNPRVRQKKRFDKKSKARRGQVQEGRAQVGSYGGEATGIKAGVSKSRRF</sequence>
<feature type="compositionally biased region" description="Basic residues" evidence="2">
    <location>
        <begin position="636"/>
        <end position="662"/>
    </location>
</feature>
<feature type="compositionally biased region" description="Acidic residues" evidence="2">
    <location>
        <begin position="124"/>
        <end position="139"/>
    </location>
</feature>
<dbReference type="EMBL" id="JALJOT010000013">
    <property type="protein sequence ID" value="KAK9904141.1"/>
    <property type="molecule type" value="Genomic_DNA"/>
</dbReference>
<evidence type="ECO:0000256" key="1">
    <source>
        <dbReference type="ARBA" id="ARBA00022553"/>
    </source>
</evidence>
<feature type="region of interest" description="Disordered" evidence="2">
    <location>
        <begin position="328"/>
        <end position="347"/>
    </location>
</feature>
<dbReference type="InterPro" id="IPR018972">
    <property type="entry name" value="Sas10_C_dom"/>
</dbReference>
<accession>A0ABR2YF81</accession>
<proteinExistence type="predicted"/>
<name>A0ABR2YF81_9CHLO</name>
<keyword evidence="1" id="KW-0597">Phosphoprotein</keyword>
<evidence type="ECO:0000259" key="3">
    <source>
        <dbReference type="Pfam" id="PF09368"/>
    </source>
</evidence>
<dbReference type="InterPro" id="IPR007146">
    <property type="entry name" value="Sas10/Utp3/C1D"/>
</dbReference>
<dbReference type="Proteomes" id="UP001491310">
    <property type="component" value="Unassembled WGS sequence"/>
</dbReference>
<evidence type="ECO:0000313" key="4">
    <source>
        <dbReference type="EMBL" id="KAK9904141.1"/>
    </source>
</evidence>
<organism evidence="4 5">
    <name type="scientific">Coccomyxa subellipsoidea</name>
    <dbReference type="NCBI Taxonomy" id="248742"/>
    <lineage>
        <taxon>Eukaryota</taxon>
        <taxon>Viridiplantae</taxon>
        <taxon>Chlorophyta</taxon>
        <taxon>core chlorophytes</taxon>
        <taxon>Trebouxiophyceae</taxon>
        <taxon>Trebouxiophyceae incertae sedis</taxon>
        <taxon>Coccomyxaceae</taxon>
        <taxon>Coccomyxa</taxon>
    </lineage>
</organism>
<dbReference type="Pfam" id="PF04000">
    <property type="entry name" value="Sas10_Utp3"/>
    <property type="match status" value="1"/>
</dbReference>
<feature type="compositionally biased region" description="Acidic residues" evidence="2">
    <location>
        <begin position="55"/>
        <end position="72"/>
    </location>
</feature>
<feature type="compositionally biased region" description="Acidic residues" evidence="2">
    <location>
        <begin position="97"/>
        <end position="112"/>
    </location>
</feature>